<comment type="caution">
    <text evidence="1">The sequence shown here is derived from an EMBL/GenBank/DDBJ whole genome shotgun (WGS) entry which is preliminary data.</text>
</comment>
<evidence type="ECO:0000313" key="2">
    <source>
        <dbReference type="Proteomes" id="UP000689195"/>
    </source>
</evidence>
<dbReference type="EMBL" id="CAJJDO010000018">
    <property type="protein sequence ID" value="CAD8148801.1"/>
    <property type="molecule type" value="Genomic_DNA"/>
</dbReference>
<dbReference type="OrthoDB" id="293722at2759"/>
<keyword evidence="2" id="KW-1185">Reference proteome</keyword>
<name>A0A8S1T4X0_9CILI</name>
<protein>
    <submittedName>
        <fullName evidence="1">Uncharacterized protein</fullName>
    </submittedName>
</protein>
<gene>
    <name evidence="1" type="ORF">PPENT_87.1.T0180248</name>
</gene>
<evidence type="ECO:0000313" key="1">
    <source>
        <dbReference type="EMBL" id="CAD8148801.1"/>
    </source>
</evidence>
<dbReference type="Proteomes" id="UP000689195">
    <property type="component" value="Unassembled WGS sequence"/>
</dbReference>
<accession>A0A8S1T4X0</accession>
<reference evidence="1" key="1">
    <citation type="submission" date="2021-01" db="EMBL/GenBank/DDBJ databases">
        <authorList>
            <consortium name="Genoscope - CEA"/>
            <person name="William W."/>
        </authorList>
    </citation>
    <scope>NUCLEOTIDE SEQUENCE</scope>
</reference>
<sequence>MHQGSFISNTPIVQLDDFRKEVRGKMNHMIDQPKQVYTKSSNLQQLLRHSISPKQPKNHELNKSQDSCNQYNQITSRLSFQRSSLDLGKPTQNILYPKIQLQDILPLNKILELQRAINNYNHPTNNNYFIELKKLAKIVLRETQG</sequence>
<organism evidence="1 2">
    <name type="scientific">Paramecium pentaurelia</name>
    <dbReference type="NCBI Taxonomy" id="43138"/>
    <lineage>
        <taxon>Eukaryota</taxon>
        <taxon>Sar</taxon>
        <taxon>Alveolata</taxon>
        <taxon>Ciliophora</taxon>
        <taxon>Intramacronucleata</taxon>
        <taxon>Oligohymenophorea</taxon>
        <taxon>Peniculida</taxon>
        <taxon>Parameciidae</taxon>
        <taxon>Paramecium</taxon>
    </lineage>
</organism>
<proteinExistence type="predicted"/>
<dbReference type="AlphaFoldDB" id="A0A8S1T4X0"/>